<gene>
    <name evidence="2" type="ORF">DFH07DRAFT_425107</name>
</gene>
<accession>A0AAD7JDW0</accession>
<evidence type="ECO:0000313" key="3">
    <source>
        <dbReference type="Proteomes" id="UP001215280"/>
    </source>
</evidence>
<sequence length="230" mass="23770">MAVIPIIRLITLSAVVLFSLIALGAGSAALTTPFGWLSVYTSASALAVATAALTSITLPVMIVVEFVRPGGFFTSMIVFELAWLSVLWVLWLATGGLGVDASQQVFPGQDCNYDDPTISANCTEIVVIEAFAFLCWIILLFYTNLILILAIIAASRNHAGVWTSGVSTAPFFVKGAHGRGGFDAGLGANAMPMKTTGGYYAGAGGTGMGGVAEAASYEGPARLNAGTVHV</sequence>
<feature type="transmembrane region" description="Helical" evidence="1">
    <location>
        <begin position="130"/>
        <end position="154"/>
    </location>
</feature>
<reference evidence="2" key="1">
    <citation type="submission" date="2023-03" db="EMBL/GenBank/DDBJ databases">
        <title>Massive genome expansion in bonnet fungi (Mycena s.s.) driven by repeated elements and novel gene families across ecological guilds.</title>
        <authorList>
            <consortium name="Lawrence Berkeley National Laboratory"/>
            <person name="Harder C.B."/>
            <person name="Miyauchi S."/>
            <person name="Viragh M."/>
            <person name="Kuo A."/>
            <person name="Thoen E."/>
            <person name="Andreopoulos B."/>
            <person name="Lu D."/>
            <person name="Skrede I."/>
            <person name="Drula E."/>
            <person name="Henrissat B."/>
            <person name="Morin E."/>
            <person name="Kohler A."/>
            <person name="Barry K."/>
            <person name="LaButti K."/>
            <person name="Morin E."/>
            <person name="Salamov A."/>
            <person name="Lipzen A."/>
            <person name="Mereny Z."/>
            <person name="Hegedus B."/>
            <person name="Baldrian P."/>
            <person name="Stursova M."/>
            <person name="Weitz H."/>
            <person name="Taylor A."/>
            <person name="Grigoriev I.V."/>
            <person name="Nagy L.G."/>
            <person name="Martin F."/>
            <person name="Kauserud H."/>
        </authorList>
    </citation>
    <scope>NUCLEOTIDE SEQUENCE</scope>
    <source>
        <strain evidence="2">CBHHK188m</strain>
    </source>
</reference>
<feature type="transmembrane region" description="Helical" evidence="1">
    <location>
        <begin position="71"/>
        <end position="93"/>
    </location>
</feature>
<proteinExistence type="predicted"/>
<evidence type="ECO:0008006" key="4">
    <source>
        <dbReference type="Google" id="ProtNLM"/>
    </source>
</evidence>
<keyword evidence="1" id="KW-0472">Membrane</keyword>
<keyword evidence="3" id="KW-1185">Reference proteome</keyword>
<evidence type="ECO:0000313" key="2">
    <source>
        <dbReference type="EMBL" id="KAJ7761262.1"/>
    </source>
</evidence>
<dbReference type="EMBL" id="JARJLG010000046">
    <property type="protein sequence ID" value="KAJ7761262.1"/>
    <property type="molecule type" value="Genomic_DNA"/>
</dbReference>
<comment type="caution">
    <text evidence="2">The sequence shown here is derived from an EMBL/GenBank/DDBJ whole genome shotgun (WGS) entry which is preliminary data.</text>
</comment>
<dbReference type="AlphaFoldDB" id="A0AAD7JDW0"/>
<feature type="transmembrane region" description="Helical" evidence="1">
    <location>
        <begin position="39"/>
        <end position="64"/>
    </location>
</feature>
<protein>
    <recommendedName>
        <fullName evidence="4">MARVEL domain-containing protein</fullName>
    </recommendedName>
</protein>
<organism evidence="2 3">
    <name type="scientific">Mycena maculata</name>
    <dbReference type="NCBI Taxonomy" id="230809"/>
    <lineage>
        <taxon>Eukaryota</taxon>
        <taxon>Fungi</taxon>
        <taxon>Dikarya</taxon>
        <taxon>Basidiomycota</taxon>
        <taxon>Agaricomycotina</taxon>
        <taxon>Agaricomycetes</taxon>
        <taxon>Agaricomycetidae</taxon>
        <taxon>Agaricales</taxon>
        <taxon>Marasmiineae</taxon>
        <taxon>Mycenaceae</taxon>
        <taxon>Mycena</taxon>
    </lineage>
</organism>
<name>A0AAD7JDW0_9AGAR</name>
<dbReference type="Proteomes" id="UP001215280">
    <property type="component" value="Unassembled WGS sequence"/>
</dbReference>
<evidence type="ECO:0000256" key="1">
    <source>
        <dbReference type="SAM" id="Phobius"/>
    </source>
</evidence>
<keyword evidence="1" id="KW-1133">Transmembrane helix</keyword>
<keyword evidence="1" id="KW-0812">Transmembrane</keyword>